<evidence type="ECO:0000256" key="1">
    <source>
        <dbReference type="ARBA" id="ARBA00008348"/>
    </source>
</evidence>
<dbReference type="PANTHER" id="PTHR47683:SF4">
    <property type="entry name" value="PSEUDOURIDINE SYNTHASE"/>
    <property type="match status" value="1"/>
</dbReference>
<evidence type="ECO:0000256" key="2">
    <source>
        <dbReference type="ARBA" id="ARBA00022884"/>
    </source>
</evidence>
<dbReference type="SUPFAM" id="SSF55174">
    <property type="entry name" value="Alpha-L RNA-binding motif"/>
    <property type="match status" value="1"/>
</dbReference>
<dbReference type="OrthoDB" id="9807213at2"/>
<dbReference type="GO" id="GO:0120159">
    <property type="term" value="F:rRNA pseudouridine synthase activity"/>
    <property type="evidence" value="ECO:0007669"/>
    <property type="project" value="UniProtKB-ARBA"/>
</dbReference>
<organism evidence="7 8">
    <name type="scientific">Ligilactobacillus ceti DSM 22408</name>
    <dbReference type="NCBI Taxonomy" id="1122146"/>
    <lineage>
        <taxon>Bacteria</taxon>
        <taxon>Bacillati</taxon>
        <taxon>Bacillota</taxon>
        <taxon>Bacilli</taxon>
        <taxon>Lactobacillales</taxon>
        <taxon>Lactobacillaceae</taxon>
        <taxon>Ligilactobacillus</taxon>
    </lineage>
</organism>
<dbReference type="EMBL" id="JQBZ01000025">
    <property type="protein sequence ID" value="KRN88491.1"/>
    <property type="molecule type" value="Genomic_DNA"/>
</dbReference>
<dbReference type="InterPro" id="IPR042092">
    <property type="entry name" value="PsdUridine_s_RsuA/RluB/E/F_cat"/>
</dbReference>
<dbReference type="Gene3D" id="3.10.290.10">
    <property type="entry name" value="RNA-binding S4 domain"/>
    <property type="match status" value="1"/>
</dbReference>
<dbReference type="InterPro" id="IPR020103">
    <property type="entry name" value="PsdUridine_synth_cat_dom_sf"/>
</dbReference>
<dbReference type="InterPro" id="IPR020094">
    <property type="entry name" value="TruA/RsuA/RluB/E/F_N"/>
</dbReference>
<dbReference type="InterPro" id="IPR002942">
    <property type="entry name" value="S4_RNA-bd"/>
</dbReference>
<evidence type="ECO:0000256" key="5">
    <source>
        <dbReference type="RuleBase" id="RU003887"/>
    </source>
</evidence>
<evidence type="ECO:0000259" key="6">
    <source>
        <dbReference type="SMART" id="SM00363"/>
    </source>
</evidence>
<keyword evidence="2 4" id="KW-0694">RNA-binding</keyword>
<dbReference type="AlphaFoldDB" id="A0A0R2KGU1"/>
<dbReference type="InterPro" id="IPR006145">
    <property type="entry name" value="PsdUridine_synth_RsuA/RluA"/>
</dbReference>
<proteinExistence type="inferred from homology"/>
<feature type="domain" description="RNA-binding S4" evidence="6">
    <location>
        <begin position="1"/>
        <end position="59"/>
    </location>
</feature>
<evidence type="ECO:0000313" key="8">
    <source>
        <dbReference type="Proteomes" id="UP000051500"/>
    </source>
</evidence>
<dbReference type="PANTHER" id="PTHR47683">
    <property type="entry name" value="PSEUDOURIDINE SYNTHASE FAMILY PROTEIN-RELATED"/>
    <property type="match status" value="1"/>
</dbReference>
<dbReference type="GO" id="GO:0003723">
    <property type="term" value="F:RNA binding"/>
    <property type="evidence" value="ECO:0007669"/>
    <property type="project" value="UniProtKB-KW"/>
</dbReference>
<dbReference type="GO" id="GO:0000455">
    <property type="term" value="P:enzyme-directed rRNA pseudouridine synthesis"/>
    <property type="evidence" value="ECO:0007669"/>
    <property type="project" value="UniProtKB-ARBA"/>
</dbReference>
<dbReference type="InterPro" id="IPR036986">
    <property type="entry name" value="S4_RNA-bd_sf"/>
</dbReference>
<dbReference type="CDD" id="cd00165">
    <property type="entry name" value="S4"/>
    <property type="match status" value="1"/>
</dbReference>
<dbReference type="PROSITE" id="PS01149">
    <property type="entry name" value="PSI_RSU"/>
    <property type="match status" value="1"/>
</dbReference>
<dbReference type="Proteomes" id="UP000051500">
    <property type="component" value="Unassembled WGS sequence"/>
</dbReference>
<dbReference type="CDD" id="cd02553">
    <property type="entry name" value="PseudoU_synth_RsuA"/>
    <property type="match status" value="1"/>
</dbReference>
<dbReference type="Gene3D" id="3.30.70.1560">
    <property type="entry name" value="Alpha-L RNA-binding motif"/>
    <property type="match status" value="1"/>
</dbReference>
<dbReference type="Gene3D" id="3.30.70.580">
    <property type="entry name" value="Pseudouridine synthase I, catalytic domain, N-terminal subdomain"/>
    <property type="match status" value="1"/>
</dbReference>
<evidence type="ECO:0000256" key="3">
    <source>
        <dbReference type="ARBA" id="ARBA00023235"/>
    </source>
</evidence>
<gene>
    <name evidence="7" type="ORF">IV53_GL000455</name>
</gene>
<accession>A0A0R2KGU1</accession>
<dbReference type="GO" id="GO:0005829">
    <property type="term" value="C:cytosol"/>
    <property type="evidence" value="ECO:0007669"/>
    <property type="project" value="UniProtKB-ARBA"/>
</dbReference>
<evidence type="ECO:0000256" key="4">
    <source>
        <dbReference type="PROSITE-ProRule" id="PRU00182"/>
    </source>
</evidence>
<dbReference type="SUPFAM" id="SSF55120">
    <property type="entry name" value="Pseudouridine synthase"/>
    <property type="match status" value="1"/>
</dbReference>
<dbReference type="PATRIC" id="fig|1122146.4.peg.467"/>
<dbReference type="eggNOG" id="COG1187">
    <property type="taxonomic scope" value="Bacteria"/>
</dbReference>
<comment type="similarity">
    <text evidence="1 5">Belongs to the pseudouridine synthase RsuA family.</text>
</comment>
<dbReference type="RefSeq" id="WP_035463595.1">
    <property type="nucleotide sequence ID" value="NZ_JQBZ01000025.1"/>
</dbReference>
<sequence length="239" mass="26894">MRLDKYLADLKIGTRSEIKKMIKQKRITVNQEIVKNGKLQIDETTAQVVVDGEMMQYQTMYYYILNKPQGVLSATNDAVQKTVLDLFSPADYRDDLFPVGRLDKDTTGLLLISNDGELAHQLLSPKKHVAKTYRAEIAGFVTEAEVDKFAAGMTLKDGSELKPAQLVILKHDQAGNKSQIEVTIHEGKYHQIKRMFGAVGMKVETLQRLTMGSLRLPKDLALGKYRPLTSAELQELQKN</sequence>
<name>A0A0R2KGU1_9LACO</name>
<keyword evidence="8" id="KW-1185">Reference proteome</keyword>
<reference evidence="7 8" key="1">
    <citation type="journal article" date="2015" name="Genome Announc.">
        <title>Expanding the biotechnology potential of lactobacilli through comparative genomics of 213 strains and associated genera.</title>
        <authorList>
            <person name="Sun Z."/>
            <person name="Harris H.M."/>
            <person name="McCann A."/>
            <person name="Guo C."/>
            <person name="Argimon S."/>
            <person name="Zhang W."/>
            <person name="Yang X."/>
            <person name="Jeffery I.B."/>
            <person name="Cooney J.C."/>
            <person name="Kagawa T.F."/>
            <person name="Liu W."/>
            <person name="Song Y."/>
            <person name="Salvetti E."/>
            <person name="Wrobel A."/>
            <person name="Rasinkangas P."/>
            <person name="Parkhill J."/>
            <person name="Rea M.C."/>
            <person name="O'Sullivan O."/>
            <person name="Ritari J."/>
            <person name="Douillard F.P."/>
            <person name="Paul Ross R."/>
            <person name="Yang R."/>
            <person name="Briner A.E."/>
            <person name="Felis G.E."/>
            <person name="de Vos W.M."/>
            <person name="Barrangou R."/>
            <person name="Klaenhammer T.R."/>
            <person name="Caufield P.W."/>
            <person name="Cui Y."/>
            <person name="Zhang H."/>
            <person name="O'Toole P.W."/>
        </authorList>
    </citation>
    <scope>NUCLEOTIDE SEQUENCE [LARGE SCALE GENOMIC DNA]</scope>
    <source>
        <strain evidence="7 8">DSM 22408</strain>
    </source>
</reference>
<dbReference type="SMART" id="SM00363">
    <property type="entry name" value="S4"/>
    <property type="match status" value="1"/>
</dbReference>
<keyword evidence="3 5" id="KW-0413">Isomerase</keyword>
<dbReference type="Pfam" id="PF00849">
    <property type="entry name" value="PseudoU_synth_2"/>
    <property type="match status" value="1"/>
</dbReference>
<evidence type="ECO:0000313" key="7">
    <source>
        <dbReference type="EMBL" id="KRN88491.1"/>
    </source>
</evidence>
<dbReference type="STRING" id="1122146.IV53_GL000455"/>
<dbReference type="InterPro" id="IPR000748">
    <property type="entry name" value="PsdUridine_synth_RsuA/RluB/E/F"/>
</dbReference>
<comment type="caution">
    <text evidence="7">The sequence shown here is derived from an EMBL/GenBank/DDBJ whole genome shotgun (WGS) entry which is preliminary data.</text>
</comment>
<dbReference type="EC" id="5.4.99.-" evidence="5"/>
<dbReference type="InterPro" id="IPR018496">
    <property type="entry name" value="PsdUridine_synth_RsuA/RluB_CS"/>
</dbReference>
<dbReference type="FunFam" id="3.30.70.1560:FF:000001">
    <property type="entry name" value="Pseudouridine synthase"/>
    <property type="match status" value="1"/>
</dbReference>
<dbReference type="PROSITE" id="PS50889">
    <property type="entry name" value="S4"/>
    <property type="match status" value="1"/>
</dbReference>
<dbReference type="Pfam" id="PF01479">
    <property type="entry name" value="S4"/>
    <property type="match status" value="1"/>
</dbReference>
<protein>
    <recommendedName>
        <fullName evidence="5">Pseudouridine synthase</fullName>
        <ecNumber evidence="5">5.4.99.-</ecNumber>
    </recommendedName>
</protein>
<dbReference type="NCBIfam" id="TIGR00093">
    <property type="entry name" value="pseudouridine synthase"/>
    <property type="match status" value="1"/>
</dbReference>
<dbReference type="InterPro" id="IPR050343">
    <property type="entry name" value="RsuA_PseudoU_synthase"/>
</dbReference>